<name>A0A8S2F7A7_9BILA</name>
<dbReference type="AlphaFoldDB" id="A0A8S2F7A7"/>
<dbReference type="Proteomes" id="UP000682733">
    <property type="component" value="Unassembled WGS sequence"/>
</dbReference>
<feature type="non-terminal residue" evidence="1">
    <location>
        <position position="1"/>
    </location>
</feature>
<protein>
    <submittedName>
        <fullName evidence="1">Uncharacterized protein</fullName>
    </submittedName>
</protein>
<sequence>MRLKHKSKFEEWQKTWKKEDKSQRTIKSILNENVAVQYSDNDPRQKELNAAIIEKLIVELGLPLSTVRATINSILIEKKKYELILSTKERQIVDEFISLFELFDEATIKTQSENKPTISVVAPSVLEILADLEKEKCKYLETLQTSLLNSLKSRFVGLLSYFNIELPAQQRSMSKSFADPIFFISPVLDARFTFRWLDNVGLSPETIKCVTEKIKKMILNYTSQILGERIVTEARTQESAETVSNDSSCKKRKSLFSYLINAPKKVTTTNTAILAQLEEFLAEEGIDSNLIFQKQNKYPILLKLAKLFLS</sequence>
<proteinExistence type="predicted"/>
<dbReference type="SUPFAM" id="SSF53098">
    <property type="entry name" value="Ribonuclease H-like"/>
    <property type="match status" value="1"/>
</dbReference>
<accession>A0A8S2F7A7</accession>
<evidence type="ECO:0000313" key="3">
    <source>
        <dbReference type="Proteomes" id="UP000677228"/>
    </source>
</evidence>
<reference evidence="1" key="1">
    <citation type="submission" date="2021-02" db="EMBL/GenBank/DDBJ databases">
        <authorList>
            <person name="Nowell W R."/>
        </authorList>
    </citation>
    <scope>NUCLEOTIDE SEQUENCE</scope>
</reference>
<dbReference type="EMBL" id="CAJNOK010022839">
    <property type="protein sequence ID" value="CAF1354116.1"/>
    <property type="molecule type" value="Genomic_DNA"/>
</dbReference>
<organism evidence="1 3">
    <name type="scientific">Didymodactylos carnosus</name>
    <dbReference type="NCBI Taxonomy" id="1234261"/>
    <lineage>
        <taxon>Eukaryota</taxon>
        <taxon>Metazoa</taxon>
        <taxon>Spiralia</taxon>
        <taxon>Gnathifera</taxon>
        <taxon>Rotifera</taxon>
        <taxon>Eurotatoria</taxon>
        <taxon>Bdelloidea</taxon>
        <taxon>Philodinida</taxon>
        <taxon>Philodinidae</taxon>
        <taxon>Didymodactylos</taxon>
    </lineage>
</organism>
<dbReference type="Proteomes" id="UP000677228">
    <property type="component" value="Unassembled WGS sequence"/>
</dbReference>
<dbReference type="InterPro" id="IPR012337">
    <property type="entry name" value="RNaseH-like_sf"/>
</dbReference>
<evidence type="ECO:0000313" key="1">
    <source>
        <dbReference type="EMBL" id="CAF1354116.1"/>
    </source>
</evidence>
<gene>
    <name evidence="1" type="ORF">OVA965_LOCUS30937</name>
    <name evidence="2" type="ORF">TMI583_LOCUS31750</name>
</gene>
<evidence type="ECO:0000313" key="2">
    <source>
        <dbReference type="EMBL" id="CAF4164443.1"/>
    </source>
</evidence>
<dbReference type="EMBL" id="CAJOBA010044477">
    <property type="protein sequence ID" value="CAF4164443.1"/>
    <property type="molecule type" value="Genomic_DNA"/>
</dbReference>
<comment type="caution">
    <text evidence="1">The sequence shown here is derived from an EMBL/GenBank/DDBJ whole genome shotgun (WGS) entry which is preliminary data.</text>
</comment>